<dbReference type="OrthoDB" id="3684984at2759"/>
<keyword evidence="2" id="KW-0812">Transmembrane</keyword>
<reference evidence="3" key="1">
    <citation type="journal article" date="2020" name="Stud. Mycol.">
        <title>101 Dothideomycetes genomes: a test case for predicting lifestyles and emergence of pathogens.</title>
        <authorList>
            <person name="Haridas S."/>
            <person name="Albert R."/>
            <person name="Binder M."/>
            <person name="Bloem J."/>
            <person name="Labutti K."/>
            <person name="Salamov A."/>
            <person name="Andreopoulos B."/>
            <person name="Baker S."/>
            <person name="Barry K."/>
            <person name="Bills G."/>
            <person name="Bluhm B."/>
            <person name="Cannon C."/>
            <person name="Castanera R."/>
            <person name="Culley D."/>
            <person name="Daum C."/>
            <person name="Ezra D."/>
            <person name="Gonzalez J."/>
            <person name="Henrissat B."/>
            <person name="Kuo A."/>
            <person name="Liang C."/>
            <person name="Lipzen A."/>
            <person name="Lutzoni F."/>
            <person name="Magnuson J."/>
            <person name="Mondo S."/>
            <person name="Nolan M."/>
            <person name="Ohm R."/>
            <person name="Pangilinan J."/>
            <person name="Park H.-J."/>
            <person name="Ramirez L."/>
            <person name="Alfaro M."/>
            <person name="Sun H."/>
            <person name="Tritt A."/>
            <person name="Yoshinaga Y."/>
            <person name="Zwiers L.-H."/>
            <person name="Turgeon B."/>
            <person name="Goodwin S."/>
            <person name="Spatafora J."/>
            <person name="Crous P."/>
            <person name="Grigoriev I."/>
        </authorList>
    </citation>
    <scope>NUCLEOTIDE SEQUENCE</scope>
    <source>
        <strain evidence="3">HMLAC05119</strain>
    </source>
</reference>
<feature type="region of interest" description="Disordered" evidence="1">
    <location>
        <begin position="356"/>
        <end position="433"/>
    </location>
</feature>
<keyword evidence="2" id="KW-0472">Membrane</keyword>
<keyword evidence="4" id="KW-1185">Reference proteome</keyword>
<feature type="transmembrane region" description="Helical" evidence="2">
    <location>
        <begin position="298"/>
        <end position="321"/>
    </location>
</feature>
<accession>A0A6A5QXK3</accession>
<feature type="compositionally biased region" description="Polar residues" evidence="1">
    <location>
        <begin position="363"/>
        <end position="377"/>
    </location>
</feature>
<dbReference type="Proteomes" id="UP000800096">
    <property type="component" value="Unassembled WGS sequence"/>
</dbReference>
<dbReference type="AlphaFoldDB" id="A0A6A5QXK3"/>
<evidence type="ECO:0000256" key="1">
    <source>
        <dbReference type="SAM" id="MobiDB-lite"/>
    </source>
</evidence>
<feature type="compositionally biased region" description="Basic and acidic residues" evidence="1">
    <location>
        <begin position="512"/>
        <end position="523"/>
    </location>
</feature>
<feature type="region of interest" description="Disordered" evidence="1">
    <location>
        <begin position="110"/>
        <end position="149"/>
    </location>
</feature>
<proteinExistence type="predicted"/>
<feature type="compositionally biased region" description="Low complexity" evidence="1">
    <location>
        <begin position="127"/>
        <end position="149"/>
    </location>
</feature>
<keyword evidence="2" id="KW-1133">Transmembrane helix</keyword>
<gene>
    <name evidence="3" type="ORF">BDU57DRAFT_135969</name>
</gene>
<evidence type="ECO:0000313" key="4">
    <source>
        <dbReference type="Proteomes" id="UP000800096"/>
    </source>
</evidence>
<feature type="compositionally biased region" description="Polar residues" evidence="1">
    <location>
        <begin position="387"/>
        <end position="396"/>
    </location>
</feature>
<organism evidence="3 4">
    <name type="scientific">Ampelomyces quisqualis</name>
    <name type="common">Powdery mildew agent</name>
    <dbReference type="NCBI Taxonomy" id="50730"/>
    <lineage>
        <taxon>Eukaryota</taxon>
        <taxon>Fungi</taxon>
        <taxon>Dikarya</taxon>
        <taxon>Ascomycota</taxon>
        <taxon>Pezizomycotina</taxon>
        <taxon>Dothideomycetes</taxon>
        <taxon>Pleosporomycetidae</taxon>
        <taxon>Pleosporales</taxon>
        <taxon>Pleosporineae</taxon>
        <taxon>Phaeosphaeriaceae</taxon>
        <taxon>Ampelomyces</taxon>
    </lineage>
</organism>
<name>A0A6A5QXK3_AMPQU</name>
<feature type="region of interest" description="Disordered" evidence="1">
    <location>
        <begin position="455"/>
        <end position="523"/>
    </location>
</feature>
<protein>
    <submittedName>
        <fullName evidence="3">Uncharacterized protein</fullName>
    </submittedName>
</protein>
<feature type="compositionally biased region" description="Pro residues" evidence="1">
    <location>
        <begin position="403"/>
        <end position="414"/>
    </location>
</feature>
<sequence length="523" mass="57551">MAAVLEDPELTRYSLTSVWKAQCMISPQCSKQSTPECSLADLHCVASHDCSFKDSKYFDSHCLYEQCTATEARIGFLGAFITACGRHDEVVSSIPQEWIPFLLPPSNSLQSVAANHEPGPPTAGRPSSSDQSSTSTNITTPTINSTSSTMTQAVSVTNNVANPTSTTSWADVHKPICGITEKCLVNQERNDPCKLENLQCVCKYSNSIARSTYFLPDCLWADCYTEIGRREWLDAFAYACYKVNKNVVDIPETWDSLLPSWYLLTPSSVSTPSVTAEVTTAAPSAAITAPNTRLSEGAIAGVSIGSFLALAFLALCGWTFYRNNQKLKRVSREKAQMADALNRHGVQNRIDELRYGHDRSDENLNTMPSQASGTFNKPTEADHQEQEQYTPQQPLETSLKPLSPAPPYQSPPRHPLSILPHQYPTRHPSRQEQLHHANIPHPLPLLPSSFTPTPHNQGVARHPPHHPHLPAPTSQNSPGTTVVTPTTAQQYEAGQREGWVIGSARPKVPKPVYDEHGRKITSH</sequence>
<dbReference type="EMBL" id="ML979133">
    <property type="protein sequence ID" value="KAF1919276.1"/>
    <property type="molecule type" value="Genomic_DNA"/>
</dbReference>
<feature type="compositionally biased region" description="Polar residues" evidence="1">
    <location>
        <begin position="473"/>
        <end position="492"/>
    </location>
</feature>
<evidence type="ECO:0000313" key="3">
    <source>
        <dbReference type="EMBL" id="KAF1919276.1"/>
    </source>
</evidence>
<evidence type="ECO:0000256" key="2">
    <source>
        <dbReference type="SAM" id="Phobius"/>
    </source>
</evidence>